<dbReference type="Gene3D" id="2.102.10.10">
    <property type="entry name" value="Rieske [2Fe-2S] iron-sulphur domain"/>
    <property type="match status" value="1"/>
</dbReference>
<dbReference type="Pfam" id="PF00355">
    <property type="entry name" value="Rieske"/>
    <property type="match status" value="1"/>
</dbReference>
<dbReference type="SUPFAM" id="SSF55961">
    <property type="entry name" value="Bet v1-like"/>
    <property type="match status" value="1"/>
</dbReference>
<gene>
    <name evidence="7" type="ORF">C8P69_10725</name>
</gene>
<reference evidence="7 8" key="1">
    <citation type="submission" date="2018-04" db="EMBL/GenBank/DDBJ databases">
        <title>Genomic Encyclopedia of Archaeal and Bacterial Type Strains, Phase II (KMG-II): from individual species to whole genera.</title>
        <authorList>
            <person name="Goeker M."/>
        </authorList>
    </citation>
    <scope>NUCLEOTIDE SEQUENCE [LARGE SCALE GENOMIC DNA]</scope>
    <source>
        <strain evidence="7 8">DSM 25521</strain>
    </source>
</reference>
<dbReference type="Pfam" id="PF19112">
    <property type="entry name" value="VanA_C"/>
    <property type="match status" value="1"/>
</dbReference>
<feature type="domain" description="Rieske" evidence="6">
    <location>
        <begin position="14"/>
        <end position="119"/>
    </location>
</feature>
<proteinExistence type="predicted"/>
<keyword evidence="4" id="KW-0408">Iron</keyword>
<comment type="caution">
    <text evidence="7">The sequence shown here is derived from an EMBL/GenBank/DDBJ whole genome shotgun (WGS) entry which is preliminary data.</text>
</comment>
<dbReference type="GO" id="GO:0051537">
    <property type="term" value="F:2 iron, 2 sulfur cluster binding"/>
    <property type="evidence" value="ECO:0007669"/>
    <property type="project" value="UniProtKB-KW"/>
</dbReference>
<dbReference type="GO" id="GO:0046872">
    <property type="term" value="F:metal ion binding"/>
    <property type="evidence" value="ECO:0007669"/>
    <property type="project" value="UniProtKB-KW"/>
</dbReference>
<dbReference type="SUPFAM" id="SSF50022">
    <property type="entry name" value="ISP domain"/>
    <property type="match status" value="1"/>
</dbReference>
<protein>
    <submittedName>
        <fullName evidence="7">Phenylpropionate dioxygenase-like ring-hydroxylating dioxygenase large terminal subunit</fullName>
    </submittedName>
</protein>
<dbReference type="CDD" id="cd03469">
    <property type="entry name" value="Rieske_RO_Alpha_N"/>
    <property type="match status" value="1"/>
</dbReference>
<keyword evidence="8" id="KW-1185">Reference proteome</keyword>
<dbReference type="Proteomes" id="UP000241808">
    <property type="component" value="Unassembled WGS sequence"/>
</dbReference>
<dbReference type="RefSeq" id="WP_108178407.1">
    <property type="nucleotide sequence ID" value="NZ_JAIESU010000012.1"/>
</dbReference>
<evidence type="ECO:0000256" key="4">
    <source>
        <dbReference type="ARBA" id="ARBA00023004"/>
    </source>
</evidence>
<keyword evidence="2" id="KW-0479">Metal-binding</keyword>
<dbReference type="GO" id="GO:0051213">
    <property type="term" value="F:dioxygenase activity"/>
    <property type="evidence" value="ECO:0007669"/>
    <property type="project" value="UniProtKB-KW"/>
</dbReference>
<dbReference type="PROSITE" id="PS51296">
    <property type="entry name" value="RIESKE"/>
    <property type="match status" value="1"/>
</dbReference>
<accession>A0A2T4YZW8</accession>
<dbReference type="Gene3D" id="3.90.380.10">
    <property type="entry name" value="Naphthalene 1,2-dioxygenase Alpha Subunit, Chain A, domain 1"/>
    <property type="match status" value="1"/>
</dbReference>
<evidence type="ECO:0000256" key="5">
    <source>
        <dbReference type="ARBA" id="ARBA00023014"/>
    </source>
</evidence>
<dbReference type="PANTHER" id="PTHR21266:SF60">
    <property type="entry name" value="3-KETOSTEROID-9-ALPHA-MONOOXYGENASE, OXYGENASE COMPONENT"/>
    <property type="match status" value="1"/>
</dbReference>
<dbReference type="InterPro" id="IPR044043">
    <property type="entry name" value="VanA_C_cat"/>
</dbReference>
<evidence type="ECO:0000259" key="6">
    <source>
        <dbReference type="PROSITE" id="PS51296"/>
    </source>
</evidence>
<name>A0A2T4YZW8_9HYPH</name>
<dbReference type="OrthoDB" id="9800776at2"/>
<evidence type="ECO:0000256" key="2">
    <source>
        <dbReference type="ARBA" id="ARBA00022723"/>
    </source>
</evidence>
<keyword evidence="5" id="KW-0411">Iron-sulfur</keyword>
<keyword evidence="3" id="KW-0560">Oxidoreductase</keyword>
<keyword evidence="7" id="KW-0223">Dioxygenase</keyword>
<dbReference type="InterPro" id="IPR017941">
    <property type="entry name" value="Rieske_2Fe-2S"/>
</dbReference>
<dbReference type="EMBL" id="PZZL01000007">
    <property type="protein sequence ID" value="PTM52749.1"/>
    <property type="molecule type" value="Genomic_DNA"/>
</dbReference>
<evidence type="ECO:0000313" key="8">
    <source>
        <dbReference type="Proteomes" id="UP000241808"/>
    </source>
</evidence>
<dbReference type="AlphaFoldDB" id="A0A2T4YZW8"/>
<dbReference type="InterPro" id="IPR036922">
    <property type="entry name" value="Rieske_2Fe-2S_sf"/>
</dbReference>
<dbReference type="PANTHER" id="PTHR21266">
    <property type="entry name" value="IRON-SULFUR DOMAIN CONTAINING PROTEIN"/>
    <property type="match status" value="1"/>
</dbReference>
<evidence type="ECO:0000256" key="1">
    <source>
        <dbReference type="ARBA" id="ARBA00022714"/>
    </source>
</evidence>
<evidence type="ECO:0000256" key="3">
    <source>
        <dbReference type="ARBA" id="ARBA00023002"/>
    </source>
</evidence>
<organism evidence="7 8">
    <name type="scientific">Phreatobacter oligotrophus</name>
    <dbReference type="NCBI Taxonomy" id="1122261"/>
    <lineage>
        <taxon>Bacteria</taxon>
        <taxon>Pseudomonadati</taxon>
        <taxon>Pseudomonadota</taxon>
        <taxon>Alphaproteobacteria</taxon>
        <taxon>Hyphomicrobiales</taxon>
        <taxon>Phreatobacteraceae</taxon>
        <taxon>Phreatobacter</taxon>
    </lineage>
</organism>
<keyword evidence="1" id="KW-0001">2Fe-2S</keyword>
<dbReference type="InterPro" id="IPR050584">
    <property type="entry name" value="Cholesterol_7-desaturase"/>
</dbReference>
<evidence type="ECO:0000313" key="7">
    <source>
        <dbReference type="EMBL" id="PTM52749.1"/>
    </source>
</evidence>
<sequence length="352" mass="39484">MQGLTAEIIKGLWYVALPGRDLKAGAMTAKTLLGEPMLFGRTASGEVFALRDACPHRGIPLRYGTFDGTSVQCCYHGWRFDKTGTCVEIPSLREGQQMDLSKICTPSYPCVESQGLVWVFVPRAGETPAEAGYPAPPLMPDFDAGEAPRFHCMLPFHCSMDHAAFGLMDPTHAAYVHTSWWFKKGAKKLRPKEKVFAPSELGWSMVRHELPPQNIAYKILGTPVTTEISYMLPGLRIENIRGSKMQATGLTAITPVNEGETEVHQFFWVSAGWLSAAKPLVEHLMRVFLDQDRVVVIRQREGLVHDPKLMLINDADTQARWWMRVKDAFVKAQADGKPFENPIQPMTLRWRS</sequence>